<evidence type="ECO:0000313" key="1">
    <source>
        <dbReference type="EMBL" id="KAF2035384.1"/>
    </source>
</evidence>
<accession>A0A9P4LU52</accession>
<dbReference type="Pfam" id="PF26639">
    <property type="entry name" value="Het-6_barrel"/>
    <property type="match status" value="1"/>
</dbReference>
<protein>
    <submittedName>
        <fullName evidence="1">Uncharacterized protein</fullName>
    </submittedName>
</protein>
<dbReference type="InterPro" id="IPR052895">
    <property type="entry name" value="HetReg/Transcr_Mod"/>
</dbReference>
<reference evidence="1" key="1">
    <citation type="journal article" date="2020" name="Stud. Mycol.">
        <title>101 Dothideomycetes genomes: a test case for predicting lifestyles and emergence of pathogens.</title>
        <authorList>
            <person name="Haridas S."/>
            <person name="Albert R."/>
            <person name="Binder M."/>
            <person name="Bloem J."/>
            <person name="Labutti K."/>
            <person name="Salamov A."/>
            <person name="Andreopoulos B."/>
            <person name="Baker S."/>
            <person name="Barry K."/>
            <person name="Bills G."/>
            <person name="Bluhm B."/>
            <person name="Cannon C."/>
            <person name="Castanera R."/>
            <person name="Culley D."/>
            <person name="Daum C."/>
            <person name="Ezra D."/>
            <person name="Gonzalez J."/>
            <person name="Henrissat B."/>
            <person name="Kuo A."/>
            <person name="Liang C."/>
            <person name="Lipzen A."/>
            <person name="Lutzoni F."/>
            <person name="Magnuson J."/>
            <person name="Mondo S."/>
            <person name="Nolan M."/>
            <person name="Ohm R."/>
            <person name="Pangilinan J."/>
            <person name="Park H.-J."/>
            <person name="Ramirez L."/>
            <person name="Alfaro M."/>
            <person name="Sun H."/>
            <person name="Tritt A."/>
            <person name="Yoshinaga Y."/>
            <person name="Zwiers L.-H."/>
            <person name="Turgeon B."/>
            <person name="Goodwin S."/>
            <person name="Spatafora J."/>
            <person name="Crous P."/>
            <person name="Grigoriev I."/>
        </authorList>
    </citation>
    <scope>NUCLEOTIDE SEQUENCE</scope>
    <source>
        <strain evidence="1">CBS 110217</strain>
    </source>
</reference>
<feature type="non-terminal residue" evidence="1">
    <location>
        <position position="1"/>
    </location>
</feature>
<organism evidence="1 2">
    <name type="scientific">Setomelanomma holmii</name>
    <dbReference type="NCBI Taxonomy" id="210430"/>
    <lineage>
        <taxon>Eukaryota</taxon>
        <taxon>Fungi</taxon>
        <taxon>Dikarya</taxon>
        <taxon>Ascomycota</taxon>
        <taxon>Pezizomycotina</taxon>
        <taxon>Dothideomycetes</taxon>
        <taxon>Pleosporomycetidae</taxon>
        <taxon>Pleosporales</taxon>
        <taxon>Pleosporineae</taxon>
        <taxon>Phaeosphaeriaceae</taxon>
        <taxon>Setomelanomma</taxon>
    </lineage>
</organism>
<comment type="caution">
    <text evidence="1">The sequence shown here is derived from an EMBL/GenBank/DDBJ whole genome shotgun (WGS) entry which is preliminary data.</text>
</comment>
<dbReference type="AlphaFoldDB" id="A0A9P4LU52"/>
<sequence length="75" mass="8369">TSGRRMFVTEMGFIGLWPELTKVEDKVAILLGGSTPFMLREEPSEFGPSIYRLLGDCYVHGVMDGELVEGEKTED</sequence>
<proteinExistence type="predicted"/>
<dbReference type="Proteomes" id="UP000799777">
    <property type="component" value="Unassembled WGS sequence"/>
</dbReference>
<evidence type="ECO:0000313" key="2">
    <source>
        <dbReference type="Proteomes" id="UP000799777"/>
    </source>
</evidence>
<gene>
    <name evidence="1" type="ORF">EK21DRAFT_53849</name>
</gene>
<keyword evidence="2" id="KW-1185">Reference proteome</keyword>
<dbReference type="PANTHER" id="PTHR24148">
    <property type="entry name" value="ANKYRIN REPEAT DOMAIN-CONTAINING PROTEIN 39 HOMOLOG-RELATED"/>
    <property type="match status" value="1"/>
</dbReference>
<dbReference type="PANTHER" id="PTHR24148:SF64">
    <property type="entry name" value="HETEROKARYON INCOMPATIBILITY DOMAIN-CONTAINING PROTEIN"/>
    <property type="match status" value="1"/>
</dbReference>
<name>A0A9P4LU52_9PLEO</name>
<dbReference type="OrthoDB" id="2157530at2759"/>
<dbReference type="EMBL" id="ML978157">
    <property type="protein sequence ID" value="KAF2035384.1"/>
    <property type="molecule type" value="Genomic_DNA"/>
</dbReference>